<evidence type="ECO:0000313" key="3">
    <source>
        <dbReference type="Proteomes" id="UP000663801"/>
    </source>
</evidence>
<dbReference type="Proteomes" id="UP000663801">
    <property type="component" value="Unassembled WGS sequence"/>
</dbReference>
<dbReference type="EMBL" id="JAERWL010000006">
    <property type="protein sequence ID" value="MBM9476307.1"/>
    <property type="molecule type" value="Genomic_DNA"/>
</dbReference>
<dbReference type="PANTHER" id="PTHR36151:SF3">
    <property type="entry name" value="ER-BOUND OXYGENASE MPAB_MPAB'_RUBBER OXYGENASE CATALYTIC DOMAIN-CONTAINING PROTEIN"/>
    <property type="match status" value="1"/>
</dbReference>
<protein>
    <submittedName>
        <fullName evidence="2">DUF2236 domain-containing protein</fullName>
    </submittedName>
</protein>
<evidence type="ECO:0000313" key="2">
    <source>
        <dbReference type="EMBL" id="MBM9476307.1"/>
    </source>
</evidence>
<dbReference type="InterPro" id="IPR018713">
    <property type="entry name" value="MPAB/Lcp_cat_dom"/>
</dbReference>
<dbReference type="AlphaFoldDB" id="A0A938YMX2"/>
<keyword evidence="3" id="KW-1185">Reference proteome</keyword>
<evidence type="ECO:0000259" key="1">
    <source>
        <dbReference type="Pfam" id="PF09995"/>
    </source>
</evidence>
<dbReference type="GO" id="GO:0016491">
    <property type="term" value="F:oxidoreductase activity"/>
    <property type="evidence" value="ECO:0007669"/>
    <property type="project" value="InterPro"/>
</dbReference>
<sequence length="296" mass="32077">MSATTASDTRGRPPAPVELSVDGGLFGPDSITWRVHADPVFPLGGMRALLLQALHPRAMAAVAQHGGFEADYWGRLGRTSEYVATLTYADRTRAERMAARVRGVHRRLSATDLFTGETFRVDEPELLLWVHCCEVESFLTVAQRAGVPLSPADADRYLAEQVTAAALIGIDPATVPADRVAMADYFTDIRPRLRTTSEARRGARALVAPPMPSWVSFLTPARPAWAGLASLAFTTLPGWARRMYSFPALPTTDLAATGALRAVRAGLTTLPDKWREPPAVTQARALMDSAERARAS</sequence>
<proteinExistence type="predicted"/>
<feature type="domain" description="ER-bound oxygenase mpaB/mpaB'/Rubber oxygenase catalytic" evidence="1">
    <location>
        <begin position="33"/>
        <end position="265"/>
    </location>
</feature>
<dbReference type="RefSeq" id="WP_205256382.1">
    <property type="nucleotide sequence ID" value="NZ_BAAAPV010000001.1"/>
</dbReference>
<dbReference type="PANTHER" id="PTHR36151">
    <property type="entry name" value="BLR2777 PROTEIN"/>
    <property type="match status" value="1"/>
</dbReference>
<dbReference type="Pfam" id="PF09995">
    <property type="entry name" value="MPAB_Lcp_cat"/>
    <property type="match status" value="1"/>
</dbReference>
<accession>A0A938YMX2</accession>
<organism evidence="2 3">
    <name type="scientific">Nakamurella flavida</name>
    <dbReference type="NCBI Taxonomy" id="363630"/>
    <lineage>
        <taxon>Bacteria</taxon>
        <taxon>Bacillati</taxon>
        <taxon>Actinomycetota</taxon>
        <taxon>Actinomycetes</taxon>
        <taxon>Nakamurellales</taxon>
        <taxon>Nakamurellaceae</taxon>
        <taxon>Nakamurella</taxon>
    </lineage>
</organism>
<reference evidence="2" key="1">
    <citation type="submission" date="2021-01" db="EMBL/GenBank/DDBJ databases">
        <title>KCTC 19127 draft genome.</title>
        <authorList>
            <person name="An D."/>
        </authorList>
    </citation>
    <scope>NUCLEOTIDE SEQUENCE</scope>
    <source>
        <strain evidence="2">KCTC 19127</strain>
    </source>
</reference>
<name>A0A938YMX2_9ACTN</name>
<comment type="caution">
    <text evidence="2">The sequence shown here is derived from an EMBL/GenBank/DDBJ whole genome shotgun (WGS) entry which is preliminary data.</text>
</comment>
<gene>
    <name evidence="2" type="ORF">JL107_07630</name>
</gene>